<evidence type="ECO:0000313" key="2">
    <source>
        <dbReference type="Proteomes" id="UP000319255"/>
    </source>
</evidence>
<reference evidence="1 2" key="1">
    <citation type="submission" date="2019-06" db="EMBL/GenBank/DDBJ databases">
        <title>A novel bacterium of genus Amaricoccus, isolated from marine sediment.</title>
        <authorList>
            <person name="Huang H."/>
            <person name="Mo K."/>
            <person name="Hu Y."/>
        </authorList>
    </citation>
    <scope>NUCLEOTIDE SEQUENCE [LARGE SCALE GENOMIC DNA]</scope>
    <source>
        <strain evidence="1 2">HB172011</strain>
    </source>
</reference>
<organism evidence="1 2">
    <name type="scientific">Amaricoccus solimangrovi</name>
    <dbReference type="NCBI Taxonomy" id="2589815"/>
    <lineage>
        <taxon>Bacteria</taxon>
        <taxon>Pseudomonadati</taxon>
        <taxon>Pseudomonadota</taxon>
        <taxon>Alphaproteobacteria</taxon>
        <taxon>Rhodobacterales</taxon>
        <taxon>Paracoccaceae</taxon>
        <taxon>Amaricoccus</taxon>
    </lineage>
</organism>
<dbReference type="RefSeq" id="WP_140456190.1">
    <property type="nucleotide sequence ID" value="NZ_VFRP01000042.1"/>
</dbReference>
<comment type="caution">
    <text evidence="1">The sequence shown here is derived from an EMBL/GenBank/DDBJ whole genome shotgun (WGS) entry which is preliminary data.</text>
</comment>
<gene>
    <name evidence="1" type="ORF">FJM51_21550</name>
</gene>
<dbReference type="Proteomes" id="UP000319255">
    <property type="component" value="Unassembled WGS sequence"/>
</dbReference>
<dbReference type="EMBL" id="VFRP01000042">
    <property type="protein sequence ID" value="TPE46661.1"/>
    <property type="molecule type" value="Genomic_DNA"/>
</dbReference>
<dbReference type="OrthoDB" id="9803459at2"/>
<name>A0A501WHU5_9RHOB</name>
<sequence>MAQTFFDQPNLNSPHRACCRQWVVDGDSPSTERILKTWSRSELISAMPDAKRWRAHRRRDLDGPGPSLLDDTLKTGTHWKALLQKLIVGSHNTSNAKRLPHHRFLTAELADGRPLTIPVYQGFGRIEGSFTQRLRCEPLLPVEPNENRTLSHCREPGLSRSQCKRLD</sequence>
<proteinExistence type="predicted"/>
<accession>A0A501WHU5</accession>
<protein>
    <submittedName>
        <fullName evidence="1">Uncharacterized protein</fullName>
    </submittedName>
</protein>
<dbReference type="AlphaFoldDB" id="A0A501WHU5"/>
<evidence type="ECO:0000313" key="1">
    <source>
        <dbReference type="EMBL" id="TPE46661.1"/>
    </source>
</evidence>
<keyword evidence="2" id="KW-1185">Reference proteome</keyword>